<feature type="region of interest" description="Disordered" evidence="1">
    <location>
        <begin position="34"/>
        <end position="54"/>
    </location>
</feature>
<dbReference type="RefSeq" id="WP_119932156.1">
    <property type="nucleotide sequence ID" value="NZ_JAAVUN010000001.1"/>
</dbReference>
<organism evidence="2 3">
    <name type="scientific">Kocuria subflava</name>
    <dbReference type="NCBI Taxonomy" id="1736139"/>
    <lineage>
        <taxon>Bacteria</taxon>
        <taxon>Bacillati</taxon>
        <taxon>Actinomycetota</taxon>
        <taxon>Actinomycetes</taxon>
        <taxon>Micrococcales</taxon>
        <taxon>Micrococcaceae</taxon>
        <taxon>Kocuria</taxon>
    </lineage>
</organism>
<evidence type="ECO:0000256" key="1">
    <source>
        <dbReference type="SAM" id="MobiDB-lite"/>
    </source>
</evidence>
<sequence>MNSHSARHVASAGRWLTAGTLVLLPLTLSGCQDSAEHNASTEEIAAPPNRETPEPVVAQGVELPAWGYSAGCDQPRPNADDDGLVRPDPIAGDDDVPVYVPGVEEVLCKINGVTSASVMGTYTDSEAGRTGSADIGVVMSAESSEENIRSVRQAAVTASEQQGLAAQGISLGEITIYLSDGSHVTGPSQGLVSDQSITLTGAGIQALDQLREAGVGERWAVEVGDHLRLTTYLEADPSQDATVQQVQSALESSQSVQTPAMTPTRVDQVVVQHNNLTLTYTEDQQRSLSGVLVEDLQELSQADGVQTVSAKIVTDPREAEVLQVEIEPRTPGSEPNADQIRQDLERVAGLRGLRVEETVVGLPPKRAA</sequence>
<accession>A0A846TTC5</accession>
<comment type="caution">
    <text evidence="2">The sequence shown here is derived from an EMBL/GenBank/DDBJ whole genome shotgun (WGS) entry which is preliminary data.</text>
</comment>
<dbReference type="Proteomes" id="UP000521379">
    <property type="component" value="Unassembled WGS sequence"/>
</dbReference>
<name>A0A846TTC5_9MICC</name>
<dbReference type="EMBL" id="JAAVUN010000001">
    <property type="protein sequence ID" value="NKE08517.1"/>
    <property type="molecule type" value="Genomic_DNA"/>
</dbReference>
<evidence type="ECO:0000313" key="2">
    <source>
        <dbReference type="EMBL" id="NKE08517.1"/>
    </source>
</evidence>
<dbReference type="AlphaFoldDB" id="A0A846TTC5"/>
<proteinExistence type="predicted"/>
<dbReference type="PROSITE" id="PS51257">
    <property type="entry name" value="PROKAR_LIPOPROTEIN"/>
    <property type="match status" value="1"/>
</dbReference>
<keyword evidence="3" id="KW-1185">Reference proteome</keyword>
<evidence type="ECO:0008006" key="4">
    <source>
        <dbReference type="Google" id="ProtNLM"/>
    </source>
</evidence>
<gene>
    <name evidence="2" type="ORF">GTW58_00860</name>
</gene>
<evidence type="ECO:0000313" key="3">
    <source>
        <dbReference type="Proteomes" id="UP000521379"/>
    </source>
</evidence>
<protein>
    <recommendedName>
        <fullName evidence="4">Lipoprotein</fullName>
    </recommendedName>
</protein>
<reference evidence="2 3" key="1">
    <citation type="submission" date="2020-02" db="EMBL/GenBank/DDBJ databases">
        <authorList>
            <person name="Sun Q."/>
        </authorList>
    </citation>
    <scope>NUCLEOTIDE SEQUENCE [LARGE SCALE GENOMIC DNA]</scope>
    <source>
        <strain evidence="2 3">YIM 13062</strain>
    </source>
</reference>